<dbReference type="RefSeq" id="WP_232652586.1">
    <property type="nucleotide sequence ID" value="NZ_JAJSBI010000021.1"/>
</dbReference>
<protein>
    <submittedName>
        <fullName evidence="1">Uncharacterized protein</fullName>
    </submittedName>
</protein>
<keyword evidence="2" id="KW-1185">Reference proteome</keyword>
<name>A0A9Q3VVY0_9ACTN</name>
<organism evidence="1 2">
    <name type="scientific">Streptomyces guryensis</name>
    <dbReference type="NCBI Taxonomy" id="2886947"/>
    <lineage>
        <taxon>Bacteria</taxon>
        <taxon>Bacillati</taxon>
        <taxon>Actinomycetota</taxon>
        <taxon>Actinomycetes</taxon>
        <taxon>Kitasatosporales</taxon>
        <taxon>Streptomycetaceae</taxon>
        <taxon>Streptomyces</taxon>
    </lineage>
</organism>
<gene>
    <name evidence="1" type="ORF">LJ657_33065</name>
</gene>
<sequence length="137" mass="15309">MDIAKDLALTDLLCTEAFPTEHSETRIAAGGPGYYITPLGTGPWPSADDLYAYEAALVQRYDERWGDAARWGGVTLQERRSRGEDIPEPWDVLSTRADDLRTWEATGTGRWVNLAVADRDTEEEPELLLMVTEIDPP</sequence>
<reference evidence="1" key="1">
    <citation type="submission" date="2021-12" db="EMBL/GenBank/DDBJ databases">
        <authorList>
            <person name="Lee J.-H."/>
            <person name="Kim S.-B."/>
        </authorList>
    </citation>
    <scope>NUCLEOTIDE SEQUENCE</scope>
    <source>
        <strain evidence="1">NR30</strain>
    </source>
</reference>
<comment type="caution">
    <text evidence="1">The sequence shown here is derived from an EMBL/GenBank/DDBJ whole genome shotgun (WGS) entry which is preliminary data.</text>
</comment>
<dbReference type="EMBL" id="JAJSBI010000021">
    <property type="protein sequence ID" value="MCD9878363.1"/>
    <property type="molecule type" value="Genomic_DNA"/>
</dbReference>
<accession>A0A9Q3VVY0</accession>
<evidence type="ECO:0000313" key="1">
    <source>
        <dbReference type="EMBL" id="MCD9878363.1"/>
    </source>
</evidence>
<dbReference type="Proteomes" id="UP001108029">
    <property type="component" value="Unassembled WGS sequence"/>
</dbReference>
<evidence type="ECO:0000313" key="2">
    <source>
        <dbReference type="Proteomes" id="UP001108029"/>
    </source>
</evidence>
<dbReference type="AlphaFoldDB" id="A0A9Q3VVY0"/>
<proteinExistence type="predicted"/>